<evidence type="ECO:0000256" key="1">
    <source>
        <dbReference type="ARBA" id="ARBA00022801"/>
    </source>
</evidence>
<comment type="caution">
    <text evidence="4">The sequence shown here is derived from an EMBL/GenBank/DDBJ whole genome shotgun (WGS) entry which is preliminary data.</text>
</comment>
<evidence type="ECO:0000256" key="2">
    <source>
        <dbReference type="SAM" id="SignalP"/>
    </source>
</evidence>
<feature type="domain" description="BD-FAE-like" evidence="3">
    <location>
        <begin position="52"/>
        <end position="250"/>
    </location>
</feature>
<dbReference type="InterPro" id="IPR029058">
    <property type="entry name" value="AB_hydrolase_fold"/>
</dbReference>
<dbReference type="InterPro" id="IPR050300">
    <property type="entry name" value="GDXG_lipolytic_enzyme"/>
</dbReference>
<accession>A0A5R8PEA0</accession>
<evidence type="ECO:0000313" key="5">
    <source>
        <dbReference type="Proteomes" id="UP000308349"/>
    </source>
</evidence>
<dbReference type="GO" id="GO:0016787">
    <property type="term" value="F:hydrolase activity"/>
    <property type="evidence" value="ECO:0007669"/>
    <property type="project" value="UniProtKB-KW"/>
</dbReference>
<keyword evidence="1 4" id="KW-0378">Hydrolase</keyword>
<dbReference type="Proteomes" id="UP000308349">
    <property type="component" value="Unassembled WGS sequence"/>
</dbReference>
<proteinExistence type="predicted"/>
<dbReference type="PROSITE" id="PS51257">
    <property type="entry name" value="PROKAR_LIPOPROTEIN"/>
    <property type="match status" value="1"/>
</dbReference>
<protein>
    <submittedName>
        <fullName evidence="4">Alpha/beta hydrolase</fullName>
    </submittedName>
</protein>
<evidence type="ECO:0000313" key="4">
    <source>
        <dbReference type="EMBL" id="TLG08857.1"/>
    </source>
</evidence>
<gene>
    <name evidence="4" type="ORF">FEK35_16310</name>
</gene>
<reference evidence="4 5" key="1">
    <citation type="submission" date="2019-05" db="EMBL/GenBank/DDBJ databases">
        <title>Genomes sequences of two Nocardia cyriacigeorgica environmental isolates, type strains Nocardia asteroides ATCC 19247 and Nocardia cyriacigeorgica DSM 44484.</title>
        <authorList>
            <person name="Vautrin F."/>
            <person name="Bergeron E."/>
            <person name="Dubost A."/>
            <person name="Abrouk D."/>
            <person name="Rodriguez Nava V."/>
            <person name="Pujic P."/>
        </authorList>
    </citation>
    <scope>NUCLEOTIDE SEQUENCE [LARGE SCALE GENOMIC DNA]</scope>
    <source>
        <strain evidence="4 5">EML 1456</strain>
    </source>
</reference>
<dbReference type="OrthoDB" id="255603at2"/>
<dbReference type="InterPro" id="IPR049492">
    <property type="entry name" value="BD-FAE-like_dom"/>
</dbReference>
<feature type="chain" id="PRO_5039057726" evidence="2">
    <location>
        <begin position="27"/>
        <end position="295"/>
    </location>
</feature>
<dbReference type="Pfam" id="PF20434">
    <property type="entry name" value="BD-FAE"/>
    <property type="match status" value="1"/>
</dbReference>
<sequence>MEVVVRKLSSLFLAVLVAVLCGCGDAGTTAPAGTSPGPLRISYGETADNFGDLYLPAGDSGGLPVVVLVHGGGWEQVHDLSYTAVLAEDLVAHGVAVWNVEYRRVGGVGGWPTTLADVDDATESLATVVQDRAGGRLDLNRVHVAGHSAGGHLAAWLAGRHTIHDPGAPGADPRVRLAGATIMAGVLDLRLAAINGHDRFVRDLLGGLPDEQPDRYRIASPIEHLPVGLPVTVVHGDNDRTVGPDQSRNYAADARAAGDPVTLRLVPGGGHADFGDVRSAAWAAAKTALLDRIGV</sequence>
<feature type="signal peptide" evidence="2">
    <location>
        <begin position="1"/>
        <end position="26"/>
    </location>
</feature>
<dbReference type="Gene3D" id="3.40.50.1820">
    <property type="entry name" value="alpha/beta hydrolase"/>
    <property type="match status" value="1"/>
</dbReference>
<organism evidence="4 5">
    <name type="scientific">Nocardia cyriacigeorgica</name>
    <dbReference type="NCBI Taxonomy" id="135487"/>
    <lineage>
        <taxon>Bacteria</taxon>
        <taxon>Bacillati</taxon>
        <taxon>Actinomycetota</taxon>
        <taxon>Actinomycetes</taxon>
        <taxon>Mycobacteriales</taxon>
        <taxon>Nocardiaceae</taxon>
        <taxon>Nocardia</taxon>
    </lineage>
</organism>
<dbReference type="PANTHER" id="PTHR48081:SF6">
    <property type="entry name" value="PEPTIDASE S9 PROLYL OLIGOPEPTIDASE CATALYTIC DOMAIN-CONTAINING PROTEIN"/>
    <property type="match status" value="1"/>
</dbReference>
<dbReference type="AlphaFoldDB" id="A0A5R8PEA0"/>
<evidence type="ECO:0000259" key="3">
    <source>
        <dbReference type="Pfam" id="PF20434"/>
    </source>
</evidence>
<dbReference type="EMBL" id="VBUU01000016">
    <property type="protein sequence ID" value="TLG08857.1"/>
    <property type="molecule type" value="Genomic_DNA"/>
</dbReference>
<keyword evidence="2" id="KW-0732">Signal</keyword>
<dbReference type="PANTHER" id="PTHR48081">
    <property type="entry name" value="AB HYDROLASE SUPERFAMILY PROTEIN C4A8.06C"/>
    <property type="match status" value="1"/>
</dbReference>
<name>A0A5R8PEA0_9NOCA</name>
<dbReference type="SUPFAM" id="SSF53474">
    <property type="entry name" value="alpha/beta-Hydrolases"/>
    <property type="match status" value="1"/>
</dbReference>